<dbReference type="Proteomes" id="UP001732720">
    <property type="component" value="Chromosome 4"/>
</dbReference>
<sequence length="226" mass="25362">MCFSFLSFFLLLVGLEYDLKPSCLQSRSSRFFRRTSNPFCSGILEMGVSRTICPCWPGWNLVFQVARMTGVSHQCRPRYDAGRDGFIDLMELKLMMEKLGAPQTHLGLKSMIKEVDEDFDGKLSFREFLLIFHKAAAGELQEDSGLMALAKLSEIDVALEGVKGAKDFFEAKVGACSFSAEPLALPSLCACDRHSVPSDCPICTRWYIMYNSRKMVWGSVHVLAEN</sequence>
<reference evidence="2" key="1">
    <citation type="submission" date="2025-08" db="UniProtKB">
        <authorList>
            <consortium name="RefSeq"/>
        </authorList>
    </citation>
    <scope>IDENTIFICATION</scope>
</reference>
<dbReference type="RefSeq" id="XP_073928108.1">
    <property type="nucleotide sequence ID" value="XM_074072007.1"/>
</dbReference>
<name>A0AC58MFC7_CASCN</name>
<gene>
    <name evidence="2" type="primary">Efhd1</name>
</gene>
<evidence type="ECO:0000313" key="1">
    <source>
        <dbReference type="Proteomes" id="UP001732720"/>
    </source>
</evidence>
<organism evidence="1 2">
    <name type="scientific">Castor canadensis</name>
    <name type="common">American beaver</name>
    <dbReference type="NCBI Taxonomy" id="51338"/>
    <lineage>
        <taxon>Eukaryota</taxon>
        <taxon>Metazoa</taxon>
        <taxon>Chordata</taxon>
        <taxon>Craniata</taxon>
        <taxon>Vertebrata</taxon>
        <taxon>Euteleostomi</taxon>
        <taxon>Mammalia</taxon>
        <taxon>Eutheria</taxon>
        <taxon>Euarchontoglires</taxon>
        <taxon>Glires</taxon>
        <taxon>Rodentia</taxon>
        <taxon>Castorimorpha</taxon>
        <taxon>Castoridae</taxon>
        <taxon>Castor</taxon>
    </lineage>
</organism>
<evidence type="ECO:0000313" key="2">
    <source>
        <dbReference type="RefSeq" id="XP_073928108.1"/>
    </source>
</evidence>
<proteinExistence type="predicted"/>
<keyword evidence="1" id="KW-1185">Reference proteome</keyword>
<protein>
    <submittedName>
        <fullName evidence="2">EF-hand domain-containing protein D1 isoform X3</fullName>
    </submittedName>
</protein>
<accession>A0AC58MFC7</accession>